<dbReference type="Pfam" id="PF04103">
    <property type="entry name" value="CD20"/>
    <property type="match status" value="1"/>
</dbReference>
<dbReference type="Proteomes" id="UP000005447">
    <property type="component" value="Unassembled WGS sequence"/>
</dbReference>
<feature type="transmembrane region" description="Helical" evidence="6">
    <location>
        <begin position="161"/>
        <end position="180"/>
    </location>
</feature>
<reference evidence="7" key="3">
    <citation type="submission" date="2025-09" db="UniProtKB">
        <authorList>
            <consortium name="Ensembl"/>
        </authorList>
    </citation>
    <scope>IDENTIFICATION</scope>
    <source>
        <strain evidence="7">2N</strain>
    </source>
</reference>
<evidence type="ECO:0000313" key="7">
    <source>
        <dbReference type="Ensembl" id="ENSCPOP00000021810.1"/>
    </source>
</evidence>
<dbReference type="InParanoid" id="A0A286X8R2"/>
<dbReference type="Bgee" id="ENSCPOG00000039144">
    <property type="expression patterns" value="Expressed in testis and 1 other cell type or tissue"/>
</dbReference>
<dbReference type="STRING" id="10141.ENSCPOP00000021810"/>
<dbReference type="PANTHER" id="PTHR23320:SF54">
    <property type="entry name" value="MEMBRANE-SPANNING 4-DOMAINS SUBFAMILY A MEMBER 5"/>
    <property type="match status" value="1"/>
</dbReference>
<comment type="similarity">
    <text evidence="2">Belongs to the MS4A family.</text>
</comment>
<evidence type="ECO:0000256" key="5">
    <source>
        <dbReference type="ARBA" id="ARBA00023136"/>
    </source>
</evidence>
<dbReference type="AlphaFoldDB" id="A0A286X8R2"/>
<gene>
    <name evidence="7" type="primary">MS4A5</name>
</gene>
<name>A0A286X8R2_CAVPO</name>
<dbReference type="PANTHER" id="PTHR23320">
    <property type="entry name" value="MEMBRANE-SPANNING 4-DOMAINS SUBFAMILY A MS4A -RELATED"/>
    <property type="match status" value="1"/>
</dbReference>
<dbReference type="EMBL" id="AAKN02045297">
    <property type="status" value="NOT_ANNOTATED_CDS"/>
    <property type="molecule type" value="Genomic_DNA"/>
</dbReference>
<dbReference type="OMA" id="LFGVMNF"/>
<protein>
    <submittedName>
        <fullName evidence="7">Membrane spanning 4-domains A5</fullName>
    </submittedName>
</protein>
<keyword evidence="8" id="KW-1185">Reference proteome</keyword>
<dbReference type="Ensembl" id="ENSCPOT00000031279.1">
    <property type="protein sequence ID" value="ENSCPOP00000021810.1"/>
    <property type="gene ID" value="ENSCPOG00000039144.1"/>
</dbReference>
<evidence type="ECO:0000256" key="2">
    <source>
        <dbReference type="ARBA" id="ARBA00009565"/>
    </source>
</evidence>
<keyword evidence="4 6" id="KW-1133">Transmembrane helix</keyword>
<sequence length="197" mass="22009">MDSIATQSPLFLILPPEITDIACQSTELRDRSYEYHNSMQKFFTTKLKTLGATQIILGILNFSFGIVFLFTLVHPYPRYPFILISGYPFWGSAVFIASGAFHIALKRKTTQKMMKASCIMNVLSILIAIIGIILLTFGFLLDANYLCGYAQDLVPCRAVTIIFVGIMVMLLVFTMAELFISLSFSMVACDLGSNQAW</sequence>
<reference evidence="8" key="1">
    <citation type="journal article" date="2011" name="Nature">
        <title>A high-resolution map of human evolutionary constraint using 29 mammals.</title>
        <authorList>
            <person name="Lindblad-Toh K."/>
            <person name="Garber M."/>
            <person name="Zuk O."/>
            <person name="Lin M.F."/>
            <person name="Parker B.J."/>
            <person name="Washietl S."/>
            <person name="Kheradpour P."/>
            <person name="Ernst J."/>
            <person name="Jordan G."/>
            <person name="Mauceli E."/>
            <person name="Ward L.D."/>
            <person name="Lowe C.B."/>
            <person name="Holloway A.K."/>
            <person name="Clamp M."/>
            <person name="Gnerre S."/>
            <person name="Alfoldi J."/>
            <person name="Beal K."/>
            <person name="Chang J."/>
            <person name="Clawson H."/>
            <person name="Cuff J."/>
            <person name="Di Palma F."/>
            <person name="Fitzgerald S."/>
            <person name="Flicek P."/>
            <person name="Guttman M."/>
            <person name="Hubisz M.J."/>
            <person name="Jaffe D.B."/>
            <person name="Jungreis I."/>
            <person name="Kent W.J."/>
            <person name="Kostka D."/>
            <person name="Lara M."/>
            <person name="Martins A.L."/>
            <person name="Massingham T."/>
            <person name="Moltke I."/>
            <person name="Raney B.J."/>
            <person name="Rasmussen M.D."/>
            <person name="Robinson J."/>
            <person name="Stark A."/>
            <person name="Vilella A.J."/>
            <person name="Wen J."/>
            <person name="Xie X."/>
            <person name="Zody M.C."/>
            <person name="Baldwin J."/>
            <person name="Bloom T."/>
            <person name="Chin C.W."/>
            <person name="Heiman D."/>
            <person name="Nicol R."/>
            <person name="Nusbaum C."/>
            <person name="Young S."/>
            <person name="Wilkinson J."/>
            <person name="Worley K.C."/>
            <person name="Kovar C.L."/>
            <person name="Muzny D.M."/>
            <person name="Gibbs R.A."/>
            <person name="Cree A."/>
            <person name="Dihn H.H."/>
            <person name="Fowler G."/>
            <person name="Jhangiani S."/>
            <person name="Joshi V."/>
            <person name="Lee S."/>
            <person name="Lewis L.R."/>
            <person name="Nazareth L.V."/>
            <person name="Okwuonu G."/>
            <person name="Santibanez J."/>
            <person name="Warren W.C."/>
            <person name="Mardis E.R."/>
            <person name="Weinstock G.M."/>
            <person name="Wilson R.K."/>
            <person name="Delehaunty K."/>
            <person name="Dooling D."/>
            <person name="Fronik C."/>
            <person name="Fulton L."/>
            <person name="Fulton B."/>
            <person name="Graves T."/>
            <person name="Minx P."/>
            <person name="Sodergren E."/>
            <person name="Birney E."/>
            <person name="Margulies E.H."/>
            <person name="Herrero J."/>
            <person name="Green E.D."/>
            <person name="Haussler D."/>
            <person name="Siepel A."/>
            <person name="Goldman N."/>
            <person name="Pollard K.S."/>
            <person name="Pedersen J.S."/>
            <person name="Lander E.S."/>
            <person name="Kellis M."/>
        </authorList>
    </citation>
    <scope>NUCLEOTIDE SEQUENCE [LARGE SCALE GENOMIC DNA]</scope>
    <source>
        <strain evidence="8">2N</strain>
    </source>
</reference>
<dbReference type="InterPro" id="IPR030417">
    <property type="entry name" value="MS4A"/>
</dbReference>
<keyword evidence="5 6" id="KW-0472">Membrane</keyword>
<evidence type="ECO:0000256" key="4">
    <source>
        <dbReference type="ARBA" id="ARBA00022989"/>
    </source>
</evidence>
<keyword evidence="3 6" id="KW-0812">Transmembrane</keyword>
<evidence type="ECO:0000256" key="1">
    <source>
        <dbReference type="ARBA" id="ARBA00004141"/>
    </source>
</evidence>
<dbReference type="InterPro" id="IPR007237">
    <property type="entry name" value="CD20-like"/>
</dbReference>
<dbReference type="GO" id="GO:0007166">
    <property type="term" value="P:cell surface receptor signaling pathway"/>
    <property type="evidence" value="ECO:0007669"/>
    <property type="project" value="TreeGrafter"/>
</dbReference>
<evidence type="ECO:0000313" key="8">
    <source>
        <dbReference type="Proteomes" id="UP000005447"/>
    </source>
</evidence>
<organism evidence="7 8">
    <name type="scientific">Cavia porcellus</name>
    <name type="common">Guinea pig</name>
    <dbReference type="NCBI Taxonomy" id="10141"/>
    <lineage>
        <taxon>Eukaryota</taxon>
        <taxon>Metazoa</taxon>
        <taxon>Chordata</taxon>
        <taxon>Craniata</taxon>
        <taxon>Vertebrata</taxon>
        <taxon>Euteleostomi</taxon>
        <taxon>Mammalia</taxon>
        <taxon>Eutheria</taxon>
        <taxon>Euarchontoglires</taxon>
        <taxon>Glires</taxon>
        <taxon>Rodentia</taxon>
        <taxon>Hystricomorpha</taxon>
        <taxon>Caviidae</taxon>
        <taxon>Cavia</taxon>
    </lineage>
</organism>
<comment type="subcellular location">
    <subcellularLocation>
        <location evidence="1">Membrane</location>
        <topology evidence="1">Multi-pass membrane protein</topology>
    </subcellularLocation>
</comment>
<dbReference type="GeneTree" id="ENSGT00940000162612"/>
<evidence type="ECO:0000256" key="6">
    <source>
        <dbReference type="SAM" id="Phobius"/>
    </source>
</evidence>
<dbReference type="GO" id="GO:0005886">
    <property type="term" value="C:plasma membrane"/>
    <property type="evidence" value="ECO:0007669"/>
    <property type="project" value="TreeGrafter"/>
</dbReference>
<dbReference type="VEuPathDB" id="HostDB:ENSCPOG00000039144"/>
<proteinExistence type="inferred from homology"/>
<evidence type="ECO:0000256" key="3">
    <source>
        <dbReference type="ARBA" id="ARBA00022692"/>
    </source>
</evidence>
<feature type="transmembrane region" description="Helical" evidence="6">
    <location>
        <begin position="79"/>
        <end position="105"/>
    </location>
</feature>
<feature type="transmembrane region" description="Helical" evidence="6">
    <location>
        <begin position="49"/>
        <end position="73"/>
    </location>
</feature>
<reference evidence="7" key="2">
    <citation type="submission" date="2025-08" db="UniProtKB">
        <authorList>
            <consortium name="Ensembl"/>
        </authorList>
    </citation>
    <scope>IDENTIFICATION</scope>
    <source>
        <strain evidence="7">2N</strain>
    </source>
</reference>
<accession>A0A286X8R2</accession>
<feature type="transmembrane region" description="Helical" evidence="6">
    <location>
        <begin position="117"/>
        <end position="141"/>
    </location>
</feature>
<dbReference type="FunCoup" id="A0A286X8R2">
    <property type="interactions" value="419"/>
</dbReference>